<proteinExistence type="predicted"/>
<sequence>MSRARSNGFAAPIVVVEVGLKCHKPPGRPLEVGERFRSIAWAECSTGIGRAHIIAQLSGRAPQARGVRFEYLNGENK</sequence>
<name>A0A6C2U4E0_PONDE</name>
<dbReference type="AlphaFoldDB" id="A0A6C2U4E0"/>
<protein>
    <submittedName>
        <fullName evidence="1">Uncharacterized protein</fullName>
    </submittedName>
</protein>
<gene>
    <name evidence="1" type="ORF">PDESU_03334</name>
</gene>
<evidence type="ECO:0000313" key="2">
    <source>
        <dbReference type="Proteomes" id="UP000366872"/>
    </source>
</evidence>
<evidence type="ECO:0000313" key="1">
    <source>
        <dbReference type="EMBL" id="VGO14765.1"/>
    </source>
</evidence>
<dbReference type="RefSeq" id="WP_136080394.1">
    <property type="nucleotide sequence ID" value="NZ_CAAHFG010000002.1"/>
</dbReference>
<reference evidence="1 2" key="1">
    <citation type="submission" date="2019-04" db="EMBL/GenBank/DDBJ databases">
        <authorList>
            <person name="Van Vliet M D."/>
        </authorList>
    </citation>
    <scope>NUCLEOTIDE SEQUENCE [LARGE SCALE GENOMIC DNA]</scope>
    <source>
        <strain evidence="1 2">F1</strain>
    </source>
</reference>
<dbReference type="EMBL" id="CAAHFG010000002">
    <property type="protein sequence ID" value="VGO14765.1"/>
    <property type="molecule type" value="Genomic_DNA"/>
</dbReference>
<accession>A0A6C2U4E0</accession>
<dbReference type="Proteomes" id="UP000366872">
    <property type="component" value="Unassembled WGS sequence"/>
</dbReference>
<keyword evidence="2" id="KW-1185">Reference proteome</keyword>
<organism evidence="1 2">
    <name type="scientific">Pontiella desulfatans</name>
    <dbReference type="NCBI Taxonomy" id="2750659"/>
    <lineage>
        <taxon>Bacteria</taxon>
        <taxon>Pseudomonadati</taxon>
        <taxon>Kiritimatiellota</taxon>
        <taxon>Kiritimatiellia</taxon>
        <taxon>Kiritimatiellales</taxon>
        <taxon>Pontiellaceae</taxon>
        <taxon>Pontiella</taxon>
    </lineage>
</organism>